<proteinExistence type="predicted"/>
<gene>
    <name evidence="1" type="ORF">BN940_10636</name>
</gene>
<dbReference type="EMBL" id="HG916765">
    <property type="protein sequence ID" value="CDM24587.1"/>
    <property type="molecule type" value="Genomic_DNA"/>
</dbReference>
<evidence type="ECO:0000313" key="2">
    <source>
        <dbReference type="Proteomes" id="UP000019805"/>
    </source>
</evidence>
<dbReference type="KEGG" id="cdn:BN940_10636"/>
<keyword evidence="2" id="KW-1185">Reference proteome</keyword>
<reference evidence="1 2" key="1">
    <citation type="journal article" date="2014" name="BMC Microbiol.">
        <title>The oxygen-independent metabolism of cyclic monoterpenes in Castellaniella defragrans 65Phen.</title>
        <authorList>
            <person name="Petasch J."/>
            <person name="Disch E.M."/>
            <person name="Markert S."/>
            <person name="Becher D."/>
            <person name="Schweder T."/>
            <person name="Huttel B."/>
            <person name="Reinhardt R."/>
            <person name="Harder J."/>
        </authorList>
    </citation>
    <scope>NUCLEOTIDE SEQUENCE [LARGE SCALE GENOMIC DNA]</scope>
    <source>
        <strain evidence="1">65Phen</strain>
    </source>
</reference>
<organism evidence="1 2">
    <name type="scientific">Castellaniella defragrans (strain DSM 12143 / CCUG 39792 / 65Phen)</name>
    <name type="common">Alcaligenes defragrans</name>
    <dbReference type="NCBI Taxonomy" id="1437824"/>
    <lineage>
        <taxon>Bacteria</taxon>
        <taxon>Pseudomonadati</taxon>
        <taxon>Pseudomonadota</taxon>
        <taxon>Betaproteobacteria</taxon>
        <taxon>Burkholderiales</taxon>
        <taxon>Alcaligenaceae</taxon>
        <taxon>Castellaniella</taxon>
    </lineage>
</organism>
<sequence length="82" mass="9402">MRGGEVGDRHSSDGGKDVIFKIPPYLAGVPRTPLRVGGQPGARDRFKRRRCGRLVMRAWICSHRGCMPWRIRSRTRSRSRRA</sequence>
<dbReference type="AlphaFoldDB" id="W8X437"/>
<evidence type="ECO:0000313" key="1">
    <source>
        <dbReference type="EMBL" id="CDM24587.1"/>
    </source>
</evidence>
<dbReference type="Proteomes" id="UP000019805">
    <property type="component" value="Chromosome"/>
</dbReference>
<accession>W8X437</accession>
<dbReference type="HOGENOM" id="CLU_2552076_0_0_4"/>
<name>W8X437_CASD6</name>
<dbReference type="STRING" id="1437824.BN940_10636"/>
<protein>
    <submittedName>
        <fullName evidence="1">Uncharacterized protein</fullName>
    </submittedName>
</protein>